<evidence type="ECO:0008006" key="3">
    <source>
        <dbReference type="Google" id="ProtNLM"/>
    </source>
</evidence>
<dbReference type="EMBL" id="JABKKJ010000010">
    <property type="protein sequence ID" value="NPE25373.1"/>
    <property type="molecule type" value="Genomic_DNA"/>
</dbReference>
<reference evidence="1 2" key="1">
    <citation type="submission" date="2020-05" db="EMBL/GenBank/DDBJ databases">
        <title>Distinct polysaccharide utilization as determinants for interspecies competition between intestinal Prevotella spp.</title>
        <authorList>
            <person name="Galvez E.J.C."/>
            <person name="Iljazovic A."/>
            <person name="Strowig T."/>
        </authorList>
    </citation>
    <scope>NUCLEOTIDE SEQUENCE [LARGE SCALE GENOMIC DNA]</scope>
    <source>
        <strain evidence="1 2">PCHR</strain>
    </source>
</reference>
<keyword evidence="2" id="KW-1185">Reference proteome</keyword>
<name>A0ABX2B3H7_9BACT</name>
<proteinExistence type="predicted"/>
<evidence type="ECO:0000313" key="1">
    <source>
        <dbReference type="EMBL" id="NPE25373.1"/>
    </source>
</evidence>
<accession>A0ABX2B3H7</accession>
<gene>
    <name evidence="1" type="ORF">HPS54_07605</name>
</gene>
<evidence type="ECO:0000313" key="2">
    <source>
        <dbReference type="Proteomes" id="UP000820977"/>
    </source>
</evidence>
<protein>
    <recommendedName>
        <fullName evidence="3">Eco47II family restriction endonuclease</fullName>
    </recommendedName>
</protein>
<dbReference type="Proteomes" id="UP000820977">
    <property type="component" value="Unassembled WGS sequence"/>
</dbReference>
<organism evidence="1 2">
    <name type="scientific">Xylanibacter caecicola</name>
    <dbReference type="NCBI Taxonomy" id="2736294"/>
    <lineage>
        <taxon>Bacteria</taxon>
        <taxon>Pseudomonadati</taxon>
        <taxon>Bacteroidota</taxon>
        <taxon>Bacteroidia</taxon>
        <taxon>Bacteroidales</taxon>
        <taxon>Prevotellaceae</taxon>
        <taxon>Xylanibacter</taxon>
    </lineage>
</organism>
<sequence length="227" mass="26165">MNMAGILNNDIISDFENSFRTNCLILIGEAYKWLKDTKNITVDWNEETISANIFTHIDENEKAIAWNINVSDECRLYHKAILNNKESAKSASRIDLKLSTNWIDATKRVCYFVEAKNLIENNCTKQGRKSKLSAKKIQERYISTGIDHFISGEYPSNGCMLGYIIEGTPTRIVENINEILLQATRSDETLKKKKLDIPYLEEAYISVHLNNYVLHHYFLQFSKSQNS</sequence>
<comment type="caution">
    <text evidence="1">The sequence shown here is derived from an EMBL/GenBank/DDBJ whole genome shotgun (WGS) entry which is preliminary data.</text>
</comment>